<evidence type="ECO:0000256" key="4">
    <source>
        <dbReference type="ARBA" id="ARBA00023239"/>
    </source>
</evidence>
<dbReference type="FunFam" id="3.40.50.1100:FF:000007">
    <property type="entry name" value="L-threonine dehydratase catabolic TdcB"/>
    <property type="match status" value="1"/>
</dbReference>
<dbReference type="GO" id="GO:0003941">
    <property type="term" value="F:L-serine ammonia-lyase activity"/>
    <property type="evidence" value="ECO:0007669"/>
    <property type="project" value="UniProtKB-EC"/>
</dbReference>
<dbReference type="NCBIfam" id="NF005600">
    <property type="entry name" value="PRK07334.1"/>
    <property type="match status" value="1"/>
</dbReference>
<protein>
    <submittedName>
        <fullName evidence="7">Threonine dehydratase</fullName>
    </submittedName>
</protein>
<evidence type="ECO:0000256" key="3">
    <source>
        <dbReference type="ARBA" id="ARBA00022898"/>
    </source>
</evidence>
<dbReference type="Proteomes" id="UP000295399">
    <property type="component" value="Unassembled WGS sequence"/>
</dbReference>
<dbReference type="NCBIfam" id="TIGR01127">
    <property type="entry name" value="ilvA_1Cterm"/>
    <property type="match status" value="1"/>
</dbReference>
<proteinExistence type="inferred from homology"/>
<dbReference type="SUPFAM" id="SSF55021">
    <property type="entry name" value="ACT-like"/>
    <property type="match status" value="1"/>
</dbReference>
<dbReference type="InParanoid" id="A0A4R2PHI6"/>
<sequence length="431" mass="45503">MTADAPPSAALKPAPAAAGGQAVITIDDVRQAAETIRGAVIETPAAASATLSAILGIDIALKFEIFQFTGAFKERGALNRLLALTEAERAAGVIAMSAGNHAQGVAYHARRLGIPATIVMPRGTPFTKIRGTEDLGANVVVEGASLVEAAAAAERLRAAGGLTFIHPYDDPLVIAGQGTVALEFLAQVPDLDRLVVPIGGGGLIAGMAVAAKTIKPEIEIVGVQTEAYPSMREVLAGRDFTPLRHTIAEGIAVKTPGTLTRQIVADLVDDIVLVDEAHLETAINNLIEIEKVVVEGAGAAGLAALLQHPERFRDGKKAGLVLCGGNIDSRALVACVSRQLERDGRLSRLRVIALDQPGSLAETSRIVAEAGANVLEVFHRRQFATVPVKYIEFDVVVETKDRQHTARLIDDLERQGIEVENITYLERPPRA</sequence>
<comment type="caution">
    <text evidence="7">The sequence shown here is derived from an EMBL/GenBank/DDBJ whole genome shotgun (WGS) entry which is preliminary data.</text>
</comment>
<dbReference type="GO" id="GO:0030170">
    <property type="term" value="F:pyridoxal phosphate binding"/>
    <property type="evidence" value="ECO:0007669"/>
    <property type="project" value="UniProtKB-ARBA"/>
</dbReference>
<keyword evidence="4" id="KW-0456">Lyase</keyword>
<gene>
    <name evidence="7" type="ORF">EV659_10715</name>
</gene>
<dbReference type="CDD" id="cd04886">
    <property type="entry name" value="ACT_ThrD-II-like"/>
    <property type="match status" value="1"/>
</dbReference>
<dbReference type="InterPro" id="IPR045865">
    <property type="entry name" value="ACT-like_dom_sf"/>
</dbReference>
<name>A0A4R2PHI6_RHOSA</name>
<evidence type="ECO:0000256" key="2">
    <source>
        <dbReference type="ARBA" id="ARBA00010869"/>
    </source>
</evidence>
<dbReference type="CDD" id="cd01562">
    <property type="entry name" value="Thr-dehyd"/>
    <property type="match status" value="1"/>
</dbReference>
<dbReference type="Pfam" id="PF00291">
    <property type="entry name" value="PALP"/>
    <property type="match status" value="1"/>
</dbReference>
<evidence type="ECO:0000256" key="1">
    <source>
        <dbReference type="ARBA" id="ARBA00001933"/>
    </source>
</evidence>
<accession>A0A4R2PHI6</accession>
<dbReference type="EMBL" id="SLXO01000007">
    <property type="protein sequence ID" value="TCP33405.1"/>
    <property type="molecule type" value="Genomic_DNA"/>
</dbReference>
<dbReference type="InterPro" id="IPR005789">
    <property type="entry name" value="Thr_deHydtase_catblc"/>
</dbReference>
<keyword evidence="3" id="KW-0663">Pyridoxal phosphate</keyword>
<dbReference type="PROSITE" id="PS51671">
    <property type="entry name" value="ACT"/>
    <property type="match status" value="1"/>
</dbReference>
<reference evidence="7 8" key="1">
    <citation type="submission" date="2019-03" db="EMBL/GenBank/DDBJ databases">
        <title>Genomic Encyclopedia of Type Strains, Phase IV (KMG-IV): sequencing the most valuable type-strain genomes for metagenomic binning, comparative biology and taxonomic classification.</title>
        <authorList>
            <person name="Goeker M."/>
        </authorList>
    </citation>
    <scope>NUCLEOTIDE SEQUENCE [LARGE SCALE GENOMIC DNA]</scope>
    <source>
        <strain evidence="7 8">DSM 2132</strain>
    </source>
</reference>
<feature type="domain" description="ACT" evidence="6">
    <location>
        <begin position="348"/>
        <end position="427"/>
    </location>
</feature>
<evidence type="ECO:0000256" key="5">
    <source>
        <dbReference type="ARBA" id="ARBA00049406"/>
    </source>
</evidence>
<dbReference type="InterPro" id="IPR044561">
    <property type="entry name" value="ACT_ThrD-II-like"/>
</dbReference>
<comment type="similarity">
    <text evidence="2">Belongs to the serine/threonine dehydratase family.</text>
</comment>
<dbReference type="FunFam" id="3.40.50.1100:FF:000005">
    <property type="entry name" value="Threonine dehydratase catabolic"/>
    <property type="match status" value="1"/>
</dbReference>
<dbReference type="InterPro" id="IPR002912">
    <property type="entry name" value="ACT_dom"/>
</dbReference>
<dbReference type="InterPro" id="IPR001926">
    <property type="entry name" value="TrpB-like_PALP"/>
</dbReference>
<dbReference type="InterPro" id="IPR050147">
    <property type="entry name" value="Ser/Thr_Dehydratase"/>
</dbReference>
<dbReference type="Gene3D" id="3.40.50.1100">
    <property type="match status" value="2"/>
</dbReference>
<dbReference type="AlphaFoldDB" id="A0A4R2PHI6"/>
<keyword evidence="8" id="KW-1185">Reference proteome</keyword>
<dbReference type="OrthoDB" id="9811476at2"/>
<dbReference type="Gene3D" id="3.30.70.260">
    <property type="match status" value="1"/>
</dbReference>
<dbReference type="FunCoup" id="A0A4R2PHI6">
    <property type="interactions" value="426"/>
</dbReference>
<organism evidence="7 8">
    <name type="scientific">Rhodothalassium salexigens DSM 2132</name>
    <dbReference type="NCBI Taxonomy" id="1188247"/>
    <lineage>
        <taxon>Bacteria</taxon>
        <taxon>Pseudomonadati</taxon>
        <taxon>Pseudomonadota</taxon>
        <taxon>Alphaproteobacteria</taxon>
        <taxon>Rhodothalassiales</taxon>
        <taxon>Rhodothalassiaceae</taxon>
        <taxon>Rhodothalassium</taxon>
    </lineage>
</organism>
<dbReference type="InterPro" id="IPR036052">
    <property type="entry name" value="TrpB-like_PALP_sf"/>
</dbReference>
<dbReference type="GO" id="GO:0006567">
    <property type="term" value="P:L-threonine catabolic process"/>
    <property type="evidence" value="ECO:0007669"/>
    <property type="project" value="InterPro"/>
</dbReference>
<dbReference type="GO" id="GO:0004794">
    <property type="term" value="F:threonine deaminase activity"/>
    <property type="evidence" value="ECO:0007669"/>
    <property type="project" value="InterPro"/>
</dbReference>
<dbReference type="Pfam" id="PF01842">
    <property type="entry name" value="ACT"/>
    <property type="match status" value="1"/>
</dbReference>
<evidence type="ECO:0000313" key="8">
    <source>
        <dbReference type="Proteomes" id="UP000295399"/>
    </source>
</evidence>
<comment type="cofactor">
    <cofactor evidence="1">
        <name>pyridoxal 5'-phosphate</name>
        <dbReference type="ChEBI" id="CHEBI:597326"/>
    </cofactor>
</comment>
<dbReference type="SUPFAM" id="SSF53686">
    <property type="entry name" value="Tryptophan synthase beta subunit-like PLP-dependent enzymes"/>
    <property type="match status" value="1"/>
</dbReference>
<evidence type="ECO:0000313" key="7">
    <source>
        <dbReference type="EMBL" id="TCP33405.1"/>
    </source>
</evidence>
<dbReference type="PANTHER" id="PTHR48078:SF6">
    <property type="entry name" value="L-THREONINE DEHYDRATASE CATABOLIC TDCB"/>
    <property type="match status" value="1"/>
</dbReference>
<dbReference type="RefSeq" id="WP_132708693.1">
    <property type="nucleotide sequence ID" value="NZ_JACIGF010000007.1"/>
</dbReference>
<dbReference type="GO" id="GO:0009097">
    <property type="term" value="P:isoleucine biosynthetic process"/>
    <property type="evidence" value="ECO:0007669"/>
    <property type="project" value="TreeGrafter"/>
</dbReference>
<dbReference type="PANTHER" id="PTHR48078">
    <property type="entry name" value="THREONINE DEHYDRATASE, MITOCHONDRIAL-RELATED"/>
    <property type="match status" value="1"/>
</dbReference>
<evidence type="ECO:0000259" key="6">
    <source>
        <dbReference type="PROSITE" id="PS51671"/>
    </source>
</evidence>
<comment type="catalytic activity">
    <reaction evidence="5">
        <text>L-serine = pyruvate + NH4(+)</text>
        <dbReference type="Rhea" id="RHEA:19169"/>
        <dbReference type="ChEBI" id="CHEBI:15361"/>
        <dbReference type="ChEBI" id="CHEBI:28938"/>
        <dbReference type="ChEBI" id="CHEBI:33384"/>
        <dbReference type="EC" id="4.3.1.17"/>
    </reaction>
</comment>
<dbReference type="GO" id="GO:0006565">
    <property type="term" value="P:L-serine catabolic process"/>
    <property type="evidence" value="ECO:0007669"/>
    <property type="project" value="TreeGrafter"/>
</dbReference>